<dbReference type="AlphaFoldDB" id="A0A9Q8LH68"/>
<feature type="modified residue" description="4-aspartylphosphate" evidence="6">
    <location>
        <position position="909"/>
    </location>
</feature>
<dbReference type="GeneID" id="71986191"/>
<dbReference type="Pfam" id="PF00512">
    <property type="entry name" value="HisKA"/>
    <property type="match status" value="1"/>
</dbReference>
<dbReference type="PANTHER" id="PTHR43047:SF72">
    <property type="entry name" value="OSMOSENSING HISTIDINE PROTEIN KINASE SLN1"/>
    <property type="match status" value="1"/>
</dbReference>
<feature type="domain" description="Response regulatory" evidence="9">
    <location>
        <begin position="848"/>
        <end position="975"/>
    </location>
</feature>
<dbReference type="SMART" id="SM00387">
    <property type="entry name" value="HATPase_c"/>
    <property type="match status" value="1"/>
</dbReference>
<evidence type="ECO:0000259" key="9">
    <source>
        <dbReference type="PROSITE" id="PS50110"/>
    </source>
</evidence>
<evidence type="ECO:0000256" key="3">
    <source>
        <dbReference type="ARBA" id="ARBA00022553"/>
    </source>
</evidence>
<comment type="catalytic activity">
    <reaction evidence="1">
        <text>ATP + protein L-histidine = ADP + protein N-phospho-L-histidine.</text>
        <dbReference type="EC" id="2.7.13.3"/>
    </reaction>
</comment>
<dbReference type="CDD" id="cd17546">
    <property type="entry name" value="REC_hyHK_CKI1_RcsC-like"/>
    <property type="match status" value="1"/>
</dbReference>
<dbReference type="Pfam" id="PF02518">
    <property type="entry name" value="HATPase_c"/>
    <property type="match status" value="1"/>
</dbReference>
<dbReference type="SUPFAM" id="SSF55874">
    <property type="entry name" value="ATPase domain of HSP90 chaperone/DNA topoisomerase II/histidine kinase"/>
    <property type="match status" value="1"/>
</dbReference>
<dbReference type="FunFam" id="3.30.565.10:FF:000010">
    <property type="entry name" value="Sensor histidine kinase RcsC"/>
    <property type="match status" value="1"/>
</dbReference>
<dbReference type="CDD" id="cd00130">
    <property type="entry name" value="PAS"/>
    <property type="match status" value="1"/>
</dbReference>
<dbReference type="GO" id="GO:0009927">
    <property type="term" value="F:histidine phosphotransfer kinase activity"/>
    <property type="evidence" value="ECO:0007669"/>
    <property type="project" value="TreeGrafter"/>
</dbReference>
<dbReference type="InterPro" id="IPR004358">
    <property type="entry name" value="Sig_transdc_His_kin-like_C"/>
</dbReference>
<dbReference type="Gene3D" id="3.30.565.10">
    <property type="entry name" value="Histidine kinase-like ATPase, C-terminal domain"/>
    <property type="match status" value="1"/>
</dbReference>
<dbReference type="PROSITE" id="PS50110">
    <property type="entry name" value="RESPONSE_REGULATORY"/>
    <property type="match status" value="1"/>
</dbReference>
<evidence type="ECO:0000256" key="1">
    <source>
        <dbReference type="ARBA" id="ARBA00000085"/>
    </source>
</evidence>
<dbReference type="InterPro" id="IPR000014">
    <property type="entry name" value="PAS"/>
</dbReference>
<dbReference type="RefSeq" id="XP_047761703.1">
    <property type="nucleotide sequence ID" value="XM_047905461.1"/>
</dbReference>
<keyword evidence="5" id="KW-0418">Kinase</keyword>
<dbReference type="InterPro" id="IPR005467">
    <property type="entry name" value="His_kinase_dom"/>
</dbReference>
<dbReference type="InterPro" id="IPR036890">
    <property type="entry name" value="HATPase_C_sf"/>
</dbReference>
<dbReference type="SUPFAM" id="SSF55785">
    <property type="entry name" value="PYP-like sensor domain (PAS domain)"/>
    <property type="match status" value="1"/>
</dbReference>
<dbReference type="InterPro" id="IPR013655">
    <property type="entry name" value="PAS_fold_3"/>
</dbReference>
<dbReference type="PROSITE" id="PS50109">
    <property type="entry name" value="HIS_KIN"/>
    <property type="match status" value="1"/>
</dbReference>
<keyword evidence="4" id="KW-0808">Transferase</keyword>
<evidence type="ECO:0000256" key="6">
    <source>
        <dbReference type="PROSITE-ProRule" id="PRU00169"/>
    </source>
</evidence>
<evidence type="ECO:0000256" key="7">
    <source>
        <dbReference type="SAM" id="MobiDB-lite"/>
    </source>
</evidence>
<dbReference type="Proteomes" id="UP000756132">
    <property type="component" value="Chromosome 5"/>
</dbReference>
<dbReference type="InterPro" id="IPR036097">
    <property type="entry name" value="HisK_dim/P_sf"/>
</dbReference>
<dbReference type="Pfam" id="PF08447">
    <property type="entry name" value="PAS_3"/>
    <property type="match status" value="1"/>
</dbReference>
<dbReference type="Gene3D" id="3.40.50.2300">
    <property type="match status" value="1"/>
</dbReference>
<dbReference type="SUPFAM" id="SSF47384">
    <property type="entry name" value="Homodimeric domain of signal transducing histidine kinase"/>
    <property type="match status" value="1"/>
</dbReference>
<feature type="compositionally biased region" description="Polar residues" evidence="7">
    <location>
        <begin position="810"/>
        <end position="831"/>
    </location>
</feature>
<dbReference type="InterPro" id="IPR035965">
    <property type="entry name" value="PAS-like_dom_sf"/>
</dbReference>
<dbReference type="EC" id="2.7.13.3" evidence="2"/>
<feature type="domain" description="Histidine kinase" evidence="8">
    <location>
        <begin position="591"/>
        <end position="810"/>
    </location>
</feature>
<dbReference type="Pfam" id="PF00072">
    <property type="entry name" value="Response_reg"/>
    <property type="match status" value="1"/>
</dbReference>
<dbReference type="Gene3D" id="3.30.450.20">
    <property type="entry name" value="PAS domain"/>
    <property type="match status" value="2"/>
</dbReference>
<dbReference type="Gene3D" id="1.10.287.130">
    <property type="match status" value="1"/>
</dbReference>
<reference evidence="10" key="1">
    <citation type="submission" date="2021-12" db="EMBL/GenBank/DDBJ databases">
        <authorList>
            <person name="Zaccaron A."/>
            <person name="Stergiopoulos I."/>
        </authorList>
    </citation>
    <scope>NUCLEOTIDE SEQUENCE</scope>
    <source>
        <strain evidence="10">Race5_Kim</strain>
    </source>
</reference>
<name>A0A9Q8LH68_PASFU</name>
<gene>
    <name evidence="10" type="ORF">CLAFUR5_06313</name>
</gene>
<dbReference type="InterPro" id="IPR003661">
    <property type="entry name" value="HisK_dim/P_dom"/>
</dbReference>
<proteinExistence type="predicted"/>
<dbReference type="OrthoDB" id="60033at2759"/>
<keyword evidence="11" id="KW-1185">Reference proteome</keyword>
<evidence type="ECO:0000256" key="5">
    <source>
        <dbReference type="ARBA" id="ARBA00022777"/>
    </source>
</evidence>
<dbReference type="NCBIfam" id="TIGR00229">
    <property type="entry name" value="sensory_box"/>
    <property type="match status" value="1"/>
</dbReference>
<organism evidence="10 11">
    <name type="scientific">Passalora fulva</name>
    <name type="common">Tomato leaf mold</name>
    <name type="synonym">Cladosporium fulvum</name>
    <dbReference type="NCBI Taxonomy" id="5499"/>
    <lineage>
        <taxon>Eukaryota</taxon>
        <taxon>Fungi</taxon>
        <taxon>Dikarya</taxon>
        <taxon>Ascomycota</taxon>
        <taxon>Pezizomycotina</taxon>
        <taxon>Dothideomycetes</taxon>
        <taxon>Dothideomycetidae</taxon>
        <taxon>Mycosphaerellales</taxon>
        <taxon>Mycosphaerellaceae</taxon>
        <taxon>Fulvia</taxon>
    </lineage>
</organism>
<evidence type="ECO:0000313" key="11">
    <source>
        <dbReference type="Proteomes" id="UP000756132"/>
    </source>
</evidence>
<reference evidence="10" key="2">
    <citation type="journal article" date="2022" name="Microb. Genom.">
        <title>A chromosome-scale genome assembly of the tomato pathogen Cladosporium fulvum reveals a compartmentalized genome architecture and the presence of a dispensable chromosome.</title>
        <authorList>
            <person name="Zaccaron A.Z."/>
            <person name="Chen L.H."/>
            <person name="Samaras A."/>
            <person name="Stergiopoulos I."/>
        </authorList>
    </citation>
    <scope>NUCLEOTIDE SEQUENCE</scope>
    <source>
        <strain evidence="10">Race5_Kim</strain>
    </source>
</reference>
<keyword evidence="3 6" id="KW-0597">Phosphoprotein</keyword>
<evidence type="ECO:0000313" key="10">
    <source>
        <dbReference type="EMBL" id="UJO17337.1"/>
    </source>
</evidence>
<accession>A0A9Q8LH68</accession>
<dbReference type="PANTHER" id="PTHR43047">
    <property type="entry name" value="TWO-COMPONENT HISTIDINE PROTEIN KINASE"/>
    <property type="match status" value="1"/>
</dbReference>
<evidence type="ECO:0000259" key="8">
    <source>
        <dbReference type="PROSITE" id="PS50109"/>
    </source>
</evidence>
<dbReference type="SMART" id="SM00448">
    <property type="entry name" value="REC"/>
    <property type="match status" value="1"/>
</dbReference>
<dbReference type="PRINTS" id="PR00344">
    <property type="entry name" value="BCTRLSENSOR"/>
</dbReference>
<dbReference type="SMART" id="SM00388">
    <property type="entry name" value="HisKA"/>
    <property type="match status" value="1"/>
</dbReference>
<dbReference type="InterPro" id="IPR003594">
    <property type="entry name" value="HATPase_dom"/>
</dbReference>
<evidence type="ECO:0000256" key="4">
    <source>
        <dbReference type="ARBA" id="ARBA00022679"/>
    </source>
</evidence>
<dbReference type="GO" id="GO:0005886">
    <property type="term" value="C:plasma membrane"/>
    <property type="evidence" value="ECO:0007669"/>
    <property type="project" value="TreeGrafter"/>
</dbReference>
<dbReference type="InterPro" id="IPR011006">
    <property type="entry name" value="CheY-like_superfamily"/>
</dbReference>
<evidence type="ECO:0000256" key="2">
    <source>
        <dbReference type="ARBA" id="ARBA00012438"/>
    </source>
</evidence>
<dbReference type="CDD" id="cd00082">
    <property type="entry name" value="HisKA"/>
    <property type="match status" value="1"/>
</dbReference>
<dbReference type="GO" id="GO:0000155">
    <property type="term" value="F:phosphorelay sensor kinase activity"/>
    <property type="evidence" value="ECO:0007669"/>
    <property type="project" value="InterPro"/>
</dbReference>
<dbReference type="OMA" id="PVPCIYL"/>
<sequence length="982" mass="109260">MSDPHSHELPGSLNGTALLDHLPVPCIYLTTDHRIAYYNTAARDVIRAKGSIEQHGTSSSYTSIARSILETEFVDIQVKSKHELEQGLNDVATAFGDAMLTTGDQNQSRLNGAEGQAHSISLQSGPTSNWQWTLSSCVIDTLPFLCLTGSVPTPPPSWKTTELTRNEEHELFHSLADPSWRDVPYATSLMYADSNTFQVNEHGRGSLGELARAMTDGDEPSEQHLNVWDEAFNDRKALSDAAGPTTLKSRKGILSLKYGLEDPTTGARSIIDSTCTLLNNPFNDKPLGVIIQAREPQEWAKYIEQNDILSRSYWTTAGARPIMVRTMKSNGIIDYFSDSWEAFAGHTRSRLCQGYWKECIHPDDLPKLQAAVSSSIRYVHVSDCKIRIRHREGGAYRYFTDRIVPFRDFGDHSNRQRWYVITTDIHDLLMRQKLAQRSTERLYNLVNNMPVNMFTLDEDLCIRSSQGALKLDSKGGRLYESVDYEGRGLHEVVGELANTNGINEVVAELEKVAARELDFMITEHQVGGKYLRTFAVPEADEEDLLGAGRKARRGVLALTMDLTAEVSNEKAIHKIKIMQEAERMKDQFLANMSHELRTPIAGLLGMTDLLIETELSPKQSDYVHTFQSSARSLLTIVNNILDFSKAQADAIVLERLSFDFPRLLHDICNTNENLAMKKGLSFHLETPSEPLTLLGDPGRIRQILQNMITNAIKFTSTGYVKLSASYEQHDGIVKVIAVVEDTGIGIDDETLKRLFKPFVQADQSTTRVYGGSGLGLSIARKLAQAMDGDVVLESQKGRGTKAHIILQLEGPQQSTSRESLAGSCSTSNRSNKSQDDQAHVSNLLEDAHILLVEDNLVNKKVVLAHLEKLGVRHLDWVGNGADAVEYVDAAMKQDGGPRSRVRPDLILMDCQMPVLDGYDATRRLRTELKYEGPIVALTASAIEGDRKKCLDAGMDDHLIKPMSRKQLSQTIQKWLSSSRPAA</sequence>
<dbReference type="KEGG" id="ffu:CLAFUR5_06313"/>
<dbReference type="EMBL" id="CP090167">
    <property type="protein sequence ID" value="UJO17337.1"/>
    <property type="molecule type" value="Genomic_DNA"/>
</dbReference>
<dbReference type="SUPFAM" id="SSF52172">
    <property type="entry name" value="CheY-like"/>
    <property type="match status" value="1"/>
</dbReference>
<feature type="region of interest" description="Disordered" evidence="7">
    <location>
        <begin position="810"/>
        <end position="837"/>
    </location>
</feature>
<dbReference type="InterPro" id="IPR001789">
    <property type="entry name" value="Sig_transdc_resp-reg_receiver"/>
</dbReference>
<protein>
    <recommendedName>
        <fullName evidence="2">histidine kinase</fullName>
        <ecNumber evidence="2">2.7.13.3</ecNumber>
    </recommendedName>
</protein>
<dbReference type="CDD" id="cd16922">
    <property type="entry name" value="HATPase_EvgS-ArcB-TorS-like"/>
    <property type="match status" value="1"/>
</dbReference>